<protein>
    <recommendedName>
        <fullName evidence="8">TFIIE beta domain-containing protein</fullName>
    </recommendedName>
</protein>
<dbReference type="InterPro" id="IPR003166">
    <property type="entry name" value="TFIIE_bsu_DNA-bd"/>
</dbReference>
<dbReference type="InterPro" id="IPR017972">
    <property type="entry name" value="Cyt_P450_CS"/>
</dbReference>
<dbReference type="PRINTS" id="PR00465">
    <property type="entry name" value="EP450IV"/>
</dbReference>
<feature type="region of interest" description="Disordered" evidence="7">
    <location>
        <begin position="20"/>
        <end position="52"/>
    </location>
</feature>
<dbReference type="GO" id="GO:0004497">
    <property type="term" value="F:monooxygenase activity"/>
    <property type="evidence" value="ECO:0007669"/>
    <property type="project" value="InterPro"/>
</dbReference>
<keyword evidence="4" id="KW-1133">Transmembrane helix</keyword>
<dbReference type="GO" id="GO:0006367">
    <property type="term" value="P:transcription initiation at RNA polymerase II promoter"/>
    <property type="evidence" value="ECO:0007669"/>
    <property type="project" value="InterPro"/>
</dbReference>
<comment type="caution">
    <text evidence="9">The sequence shown here is derived from an EMBL/GenBank/DDBJ whole genome shotgun (WGS) entry which is preliminary data.</text>
</comment>
<dbReference type="PROSITE" id="PS51351">
    <property type="entry name" value="TFIIE_BETA_C"/>
    <property type="match status" value="1"/>
</dbReference>
<dbReference type="CDD" id="cd11043">
    <property type="entry name" value="CYP90-like"/>
    <property type="match status" value="1"/>
</dbReference>
<feature type="region of interest" description="Disordered" evidence="7">
    <location>
        <begin position="235"/>
        <end position="267"/>
    </location>
</feature>
<evidence type="ECO:0000256" key="6">
    <source>
        <dbReference type="PIRSR" id="PIRSR602403-1"/>
    </source>
</evidence>
<dbReference type="PANTHER" id="PTHR24286">
    <property type="entry name" value="CYTOCHROME P450 26"/>
    <property type="match status" value="1"/>
</dbReference>
<dbReference type="PRINTS" id="PR00385">
    <property type="entry name" value="P450"/>
</dbReference>
<keyword evidence="3 6" id="KW-0479">Metal-binding</keyword>
<dbReference type="Pfam" id="PF00067">
    <property type="entry name" value="p450"/>
    <property type="match status" value="1"/>
</dbReference>
<dbReference type="EMBL" id="NQVE01000183">
    <property type="protein sequence ID" value="RAL41914.1"/>
    <property type="molecule type" value="Genomic_DNA"/>
</dbReference>
<dbReference type="InterPro" id="IPR036396">
    <property type="entry name" value="Cyt_P450_sf"/>
</dbReference>
<evidence type="ECO:0000259" key="8">
    <source>
        <dbReference type="PROSITE" id="PS51351"/>
    </source>
</evidence>
<evidence type="ECO:0000313" key="10">
    <source>
        <dbReference type="Proteomes" id="UP000249390"/>
    </source>
</evidence>
<dbReference type="Pfam" id="PF02186">
    <property type="entry name" value="TFIIE_beta"/>
    <property type="match status" value="1"/>
</dbReference>
<dbReference type="Proteomes" id="UP000249390">
    <property type="component" value="Unassembled WGS sequence"/>
</dbReference>
<dbReference type="PANTHER" id="PTHR24286:SF305">
    <property type="entry name" value="CYTOCHROME P450 708A2"/>
    <property type="match status" value="1"/>
</dbReference>
<dbReference type="InterPro" id="IPR040501">
    <property type="entry name" value="TFA2_Winged_2"/>
</dbReference>
<keyword evidence="4" id="KW-0472">Membrane</keyword>
<comment type="subcellular location">
    <subcellularLocation>
        <location evidence="1">Membrane</location>
        <topology evidence="1">Single-pass membrane protein</topology>
    </subcellularLocation>
</comment>
<dbReference type="SUPFAM" id="SSF48264">
    <property type="entry name" value="Cytochrome P450"/>
    <property type="match status" value="1"/>
</dbReference>
<evidence type="ECO:0000256" key="5">
    <source>
        <dbReference type="ARBA" id="ARBA00023004"/>
    </source>
</evidence>
<evidence type="ECO:0000256" key="3">
    <source>
        <dbReference type="ARBA" id="ARBA00022723"/>
    </source>
</evidence>
<dbReference type="GO" id="GO:0016132">
    <property type="term" value="P:brassinosteroid biosynthetic process"/>
    <property type="evidence" value="ECO:0007669"/>
    <property type="project" value="TreeGrafter"/>
</dbReference>
<dbReference type="InterPro" id="IPR002403">
    <property type="entry name" value="Cyt_P450_E_grp-IV"/>
</dbReference>
<gene>
    <name evidence="9" type="ORF">DM860_009096</name>
</gene>
<dbReference type="AlphaFoldDB" id="A0A328D8X9"/>
<evidence type="ECO:0000256" key="1">
    <source>
        <dbReference type="ARBA" id="ARBA00004167"/>
    </source>
</evidence>
<proteinExistence type="predicted"/>
<evidence type="ECO:0000313" key="9">
    <source>
        <dbReference type="EMBL" id="RAL41914.1"/>
    </source>
</evidence>
<feature type="binding site" description="axial binding residue" evidence="6">
    <location>
        <position position="705"/>
    </location>
    <ligand>
        <name>heme</name>
        <dbReference type="ChEBI" id="CHEBI:30413"/>
    </ligand>
    <ligandPart>
        <name>Fe</name>
        <dbReference type="ChEBI" id="CHEBI:18248"/>
    </ligandPart>
</feature>
<dbReference type="GO" id="GO:0005506">
    <property type="term" value="F:iron ion binding"/>
    <property type="evidence" value="ECO:0007669"/>
    <property type="project" value="InterPro"/>
</dbReference>
<dbReference type="GO" id="GO:0016705">
    <property type="term" value="F:oxidoreductase activity, acting on paired donors, with incorporation or reduction of molecular oxygen"/>
    <property type="evidence" value="ECO:0007669"/>
    <property type="project" value="InterPro"/>
</dbReference>
<reference evidence="9 10" key="1">
    <citation type="submission" date="2018-06" db="EMBL/GenBank/DDBJ databases">
        <title>The Genome of Cuscuta australis (Dodder) Provides Insight into the Evolution of Plant Parasitism.</title>
        <authorList>
            <person name="Liu H."/>
        </authorList>
    </citation>
    <scope>NUCLEOTIDE SEQUENCE [LARGE SCALE GENOMIC DNA]</scope>
    <source>
        <strain evidence="10">cv. Yunnan</strain>
        <tissue evidence="9">Vines</tissue>
    </source>
</reference>
<organism evidence="9 10">
    <name type="scientific">Cuscuta australis</name>
    <dbReference type="NCBI Taxonomy" id="267555"/>
    <lineage>
        <taxon>Eukaryota</taxon>
        <taxon>Viridiplantae</taxon>
        <taxon>Streptophyta</taxon>
        <taxon>Embryophyta</taxon>
        <taxon>Tracheophyta</taxon>
        <taxon>Spermatophyta</taxon>
        <taxon>Magnoliopsida</taxon>
        <taxon>eudicotyledons</taxon>
        <taxon>Gunneridae</taxon>
        <taxon>Pentapetalae</taxon>
        <taxon>asterids</taxon>
        <taxon>lamiids</taxon>
        <taxon>Solanales</taxon>
        <taxon>Convolvulaceae</taxon>
        <taxon>Cuscuteae</taxon>
        <taxon>Cuscuta</taxon>
        <taxon>Cuscuta subgen. Grammica</taxon>
        <taxon>Cuscuta sect. Cleistogrammica</taxon>
    </lineage>
</organism>
<dbReference type="Gene3D" id="1.10.630.10">
    <property type="entry name" value="Cytochrome P450"/>
    <property type="match status" value="1"/>
</dbReference>
<dbReference type="InterPro" id="IPR001128">
    <property type="entry name" value="Cyt_P450"/>
</dbReference>
<evidence type="ECO:0000256" key="2">
    <source>
        <dbReference type="ARBA" id="ARBA00022692"/>
    </source>
</evidence>
<sequence length="760" mass="85792">MASLQESLNRFNKQQEKCQSTLTSIAATSKAGSSRATPPKMSASSTANTKSPATVVKFSNDTERLQHINSIRKAPVGAQMKRVIDLLLDTRKAYTVEQINEQCHVDMNANKAVFDSLRNNPKVHYDGKQFSYKSKHDVKNKDQLYRLIRKFVEGIAIIDLKDAYPTVMEDLQSLKAEGHVWLLSNFDSQEDIAYPNKADVRIKVDDDLKQLFREVELPRDMLDIEKDLQKNGMKPATNTAERRAKAQVHGISSKPKTKKKKQEISKRAKLTNTHIPELFAQLKSSVATNYVIQYFHKRYNYHPKCNGGGALPPGSFGLPLVGETLSLLAASHSLDLHPFLSKRFQKYGLVFKTSIAGRATIVSADPELNHHLFQQEGRRVELWYLDTFSKLFAQDGERRTNAAGEVHRYIRGLTLNHFGAESIRARLLPPMQQTVRAALDAWCAAPGAVELKHSISAMVFNFTAKIMFGYESEKSQKILLSERFTHFVKAMVSFPVNIPGTTFYKVMKEKERIMDMIRERVREKGRGNGGVDLLDQALQDMRAPHAAAFLNEDFVVQVIFSGLFASFESNSTTLTLALYFLSQNPDALEELRAEHDSIINKRENPNSSVTWDEFKSMTFTLQVINETLRIANTAPGLLRRATKDINFNGYSIPAGWTIMIASSAHHLSPNTFKDPLAFNPWRWKSLDSSAVCKNFMPFGGGMRQCAGAEFSRAFMCAFLHVLVTEYEWNLANDTSNISRMPFLSFGDGVHINIHHQNKKL</sequence>
<dbReference type="GO" id="GO:0020037">
    <property type="term" value="F:heme binding"/>
    <property type="evidence" value="ECO:0007669"/>
    <property type="project" value="InterPro"/>
</dbReference>
<dbReference type="PROSITE" id="PS00086">
    <property type="entry name" value="CYTOCHROME_P450"/>
    <property type="match status" value="1"/>
</dbReference>
<keyword evidence="6" id="KW-0349">Heme</keyword>
<dbReference type="Pfam" id="PF18121">
    <property type="entry name" value="TFA2_Winged_2"/>
    <property type="match status" value="1"/>
</dbReference>
<keyword evidence="10" id="KW-1185">Reference proteome</keyword>
<name>A0A328D8X9_9ASTE</name>
<dbReference type="GO" id="GO:0010268">
    <property type="term" value="P:brassinosteroid homeostasis"/>
    <property type="evidence" value="ECO:0007669"/>
    <property type="project" value="TreeGrafter"/>
</dbReference>
<keyword evidence="5 6" id="KW-0408">Iron</keyword>
<comment type="cofactor">
    <cofactor evidence="6">
        <name>heme</name>
        <dbReference type="ChEBI" id="CHEBI:30413"/>
    </cofactor>
</comment>
<feature type="domain" description="TFIIE beta" evidence="8">
    <location>
        <begin position="64"/>
        <end position="139"/>
    </location>
</feature>
<evidence type="ECO:0000256" key="7">
    <source>
        <dbReference type="SAM" id="MobiDB-lite"/>
    </source>
</evidence>
<dbReference type="GO" id="GO:0016125">
    <property type="term" value="P:sterol metabolic process"/>
    <property type="evidence" value="ECO:0007669"/>
    <property type="project" value="TreeGrafter"/>
</dbReference>
<accession>A0A328D8X9</accession>
<keyword evidence="2" id="KW-0812">Transmembrane</keyword>
<dbReference type="GO" id="GO:0016020">
    <property type="term" value="C:membrane"/>
    <property type="evidence" value="ECO:0007669"/>
    <property type="project" value="UniProtKB-SubCell"/>
</dbReference>
<evidence type="ECO:0000256" key="4">
    <source>
        <dbReference type="ARBA" id="ARBA00022989"/>
    </source>
</evidence>